<dbReference type="AlphaFoldDB" id="A0ABD0TIK0"/>
<evidence type="ECO:0000313" key="2">
    <source>
        <dbReference type="EMBL" id="KAL0849083.1"/>
    </source>
</evidence>
<evidence type="ECO:0000259" key="1">
    <source>
        <dbReference type="Pfam" id="PF15813"/>
    </source>
</evidence>
<sequence length="331" mass="38202">MDHEFVLNCPNFDSLGYIKAGAILNDKHDRSAPSDYHWKILKCRMIIFSNSSILASPDKYDLKKIHIIFNKIGDDYDQLNILFNKFSLIQEGSISLVTPESFQICFQYTLSARLAPLWNTLGNEYFINNRDFLVAKGPQAGIRYHILVKDNTIVIKLKPVKINLIRSDDDFLPGEWIRVLPSLNKAIVEECLDELPNTGLFKSYKDIRRHWKNIHGYRLPEEDCSSYCLVRFWRGDPLSYPKLCVTRNFPLVTPMQKPDEKAVILRFYNALRNKIPHFLGVPLTLIFSGFSETVINEKMSETQALSLCTPTQANQQIINTLLKETTERIVL</sequence>
<name>A0ABD0TIK0_LOXSC</name>
<proteinExistence type="predicted"/>
<organism evidence="2 3">
    <name type="scientific">Loxostege sticticalis</name>
    <name type="common">Beet webworm moth</name>
    <dbReference type="NCBI Taxonomy" id="481309"/>
    <lineage>
        <taxon>Eukaryota</taxon>
        <taxon>Metazoa</taxon>
        <taxon>Ecdysozoa</taxon>
        <taxon>Arthropoda</taxon>
        <taxon>Hexapoda</taxon>
        <taxon>Insecta</taxon>
        <taxon>Pterygota</taxon>
        <taxon>Neoptera</taxon>
        <taxon>Endopterygota</taxon>
        <taxon>Lepidoptera</taxon>
        <taxon>Glossata</taxon>
        <taxon>Ditrysia</taxon>
        <taxon>Pyraloidea</taxon>
        <taxon>Crambidae</taxon>
        <taxon>Pyraustinae</taxon>
        <taxon>Loxostege</taxon>
    </lineage>
</organism>
<dbReference type="PANTHER" id="PTHR28495:SF1">
    <property type="entry name" value="GENE, 17266-RELATED"/>
    <property type="match status" value="1"/>
</dbReference>
<comment type="caution">
    <text evidence="2">The sequence shown here is derived from an EMBL/GenBank/DDBJ whole genome shotgun (WGS) entry which is preliminary data.</text>
</comment>
<gene>
    <name evidence="2" type="ORF">ABMA28_013445</name>
</gene>
<reference evidence="2 3" key="1">
    <citation type="submission" date="2024-06" db="EMBL/GenBank/DDBJ databases">
        <title>A chromosome-level genome assembly of beet webworm, Loxostege sticticalis.</title>
        <authorList>
            <person name="Zhang Y."/>
        </authorList>
    </citation>
    <scope>NUCLEOTIDE SEQUENCE [LARGE SCALE GENOMIC DNA]</scope>
    <source>
        <strain evidence="2">AQ028</strain>
        <tissue evidence="2">Male pupae</tissue>
    </source>
</reference>
<dbReference type="Proteomes" id="UP001549921">
    <property type="component" value="Unassembled WGS sequence"/>
</dbReference>
<dbReference type="EMBL" id="JBEDNZ010000004">
    <property type="protein sequence ID" value="KAL0849083.1"/>
    <property type="molecule type" value="Genomic_DNA"/>
</dbReference>
<feature type="domain" description="DUF4708" evidence="1">
    <location>
        <begin position="6"/>
        <end position="163"/>
    </location>
</feature>
<dbReference type="Pfam" id="PF15813">
    <property type="entry name" value="DUF4708"/>
    <property type="match status" value="2"/>
</dbReference>
<feature type="domain" description="DUF4708" evidence="1">
    <location>
        <begin position="174"/>
        <end position="245"/>
    </location>
</feature>
<evidence type="ECO:0000313" key="3">
    <source>
        <dbReference type="Proteomes" id="UP001549921"/>
    </source>
</evidence>
<protein>
    <recommendedName>
        <fullName evidence="1">DUF4708 domain-containing protein</fullName>
    </recommendedName>
</protein>
<dbReference type="PANTHER" id="PTHR28495">
    <property type="entry name" value="HYPOTHETICAL PROTEIN LOC100359752"/>
    <property type="match status" value="1"/>
</dbReference>
<dbReference type="InterPro" id="IPR031643">
    <property type="entry name" value="DUF4708"/>
</dbReference>
<accession>A0ABD0TIK0</accession>